<accession>U5N5W1</accession>
<name>U5N5W1_9BURK</name>
<protein>
    <submittedName>
        <fullName evidence="2">Uncharacterized protein</fullName>
    </submittedName>
</protein>
<evidence type="ECO:0000313" key="2">
    <source>
        <dbReference type="EMBL" id="AGX86876.1"/>
    </source>
</evidence>
<sequence length="47" mass="5116">MQGNIAQNPKPDESCDSAVPRQSQKMYAHPTLTPTPWDHRGLPGLGS</sequence>
<organism evidence="2 3">
    <name type="scientific">Candidatus Symbiobacter mobilis CR</name>
    <dbReference type="NCBI Taxonomy" id="946483"/>
    <lineage>
        <taxon>Bacteria</taxon>
        <taxon>Pseudomonadati</taxon>
        <taxon>Pseudomonadota</taxon>
        <taxon>Betaproteobacteria</taxon>
        <taxon>Burkholderiales</taxon>
        <taxon>Comamonadaceae</taxon>
    </lineage>
</organism>
<feature type="region of interest" description="Disordered" evidence="1">
    <location>
        <begin position="1"/>
        <end position="47"/>
    </location>
</feature>
<dbReference type="HOGENOM" id="CLU_3165936_0_0_4"/>
<keyword evidence="3" id="KW-1185">Reference proteome</keyword>
<dbReference type="AlphaFoldDB" id="U5N5W1"/>
<dbReference type="Proteomes" id="UP000017184">
    <property type="component" value="Chromosome"/>
</dbReference>
<evidence type="ECO:0000313" key="3">
    <source>
        <dbReference type="Proteomes" id="UP000017184"/>
    </source>
</evidence>
<proteinExistence type="predicted"/>
<dbReference type="EMBL" id="CP004885">
    <property type="protein sequence ID" value="AGX86876.1"/>
    <property type="molecule type" value="Genomic_DNA"/>
</dbReference>
<reference evidence="2 3" key="1">
    <citation type="journal article" date="2013" name="Genome Biol.">
        <title>Genomic analysis reveals key aspects of prokaryotic symbiosis in the phototrophic consortium "Chlorochromatium aggregatum".</title>
        <authorList>
            <person name="Liu Z."/>
            <person name="Muller J."/>
            <person name="Li T."/>
            <person name="Alvey R.M."/>
            <person name="Vogl K."/>
            <person name="Frigaard N.U."/>
            <person name="Rockwell N.C."/>
            <person name="Boyd E.S."/>
            <person name="Tomsho L.P."/>
            <person name="Schuster S.C."/>
            <person name="Henke P."/>
            <person name="Rohde M."/>
            <person name="Overmann J."/>
            <person name="Bryant D.A."/>
        </authorList>
    </citation>
    <scope>NUCLEOTIDE SEQUENCE [LARGE SCALE GENOMIC DNA]</scope>
    <source>
        <strain evidence="2">CR</strain>
    </source>
</reference>
<gene>
    <name evidence="2" type="ORF">Cenrod_0770</name>
</gene>
<dbReference type="KEGG" id="cbx:Cenrod_0770"/>
<evidence type="ECO:0000256" key="1">
    <source>
        <dbReference type="SAM" id="MobiDB-lite"/>
    </source>
</evidence>